<feature type="transmembrane region" description="Helical" evidence="16">
    <location>
        <begin position="510"/>
        <end position="527"/>
    </location>
</feature>
<evidence type="ECO:0000256" key="9">
    <source>
        <dbReference type="ARBA" id="ARBA00022833"/>
    </source>
</evidence>
<comment type="subcellular location">
    <subcellularLocation>
        <location evidence="2">Endoplasmic reticulum membrane</location>
        <topology evidence="2">Multi-pass membrane protein</topology>
    </subcellularLocation>
</comment>
<dbReference type="Pfam" id="PF22249">
    <property type="entry name" value="ERMP1-TM"/>
    <property type="match status" value="1"/>
</dbReference>
<organism evidence="19 20">
    <name type="scientific">Podila minutissima</name>
    <dbReference type="NCBI Taxonomy" id="64525"/>
    <lineage>
        <taxon>Eukaryota</taxon>
        <taxon>Fungi</taxon>
        <taxon>Fungi incertae sedis</taxon>
        <taxon>Mucoromycota</taxon>
        <taxon>Mortierellomycotina</taxon>
        <taxon>Mortierellomycetes</taxon>
        <taxon>Mortierellales</taxon>
        <taxon>Mortierellaceae</taxon>
        <taxon>Podila</taxon>
    </lineage>
</organism>
<dbReference type="GO" id="GO:0006508">
    <property type="term" value="P:proteolysis"/>
    <property type="evidence" value="ECO:0007669"/>
    <property type="project" value="UniProtKB-KW"/>
</dbReference>
<dbReference type="EC" id="3.4.-.-" evidence="14"/>
<protein>
    <recommendedName>
        <fullName evidence="14">Peptide hydrolase</fullName>
        <ecNumber evidence="14">3.4.-.-</ecNumber>
    </recommendedName>
</protein>
<dbReference type="InterPro" id="IPR045175">
    <property type="entry name" value="M28_fam"/>
</dbReference>
<keyword evidence="7 14" id="KW-0378">Hydrolase</keyword>
<dbReference type="FunFam" id="3.40.630.10:FF:000008">
    <property type="entry name" value="Endoplasmic reticulum metallopeptidase 1"/>
    <property type="match status" value="1"/>
</dbReference>
<evidence type="ECO:0000256" key="6">
    <source>
        <dbReference type="ARBA" id="ARBA00022723"/>
    </source>
</evidence>
<keyword evidence="4 14" id="KW-0645">Protease</keyword>
<evidence type="ECO:0000256" key="8">
    <source>
        <dbReference type="ARBA" id="ARBA00022824"/>
    </source>
</evidence>
<dbReference type="InterPro" id="IPR048024">
    <property type="entry name" value="Fxna-like_M28_dom"/>
</dbReference>
<keyword evidence="8" id="KW-0256">Endoplasmic reticulum</keyword>
<dbReference type="Gene3D" id="3.40.630.10">
    <property type="entry name" value="Zn peptidases"/>
    <property type="match status" value="1"/>
</dbReference>
<feature type="transmembrane region" description="Helical" evidence="16">
    <location>
        <begin position="616"/>
        <end position="636"/>
    </location>
</feature>
<feature type="transmembrane region" description="Helical" evidence="16">
    <location>
        <begin position="572"/>
        <end position="596"/>
    </location>
</feature>
<keyword evidence="13" id="KW-0325">Glycoprotein</keyword>
<keyword evidence="12 16" id="KW-0472">Membrane</keyword>
<feature type="transmembrane region" description="Helical" evidence="16">
    <location>
        <begin position="62"/>
        <end position="81"/>
    </location>
</feature>
<keyword evidence="20" id="KW-1185">Reference proteome</keyword>
<dbReference type="EMBL" id="JAAAUY010000007">
    <property type="protein sequence ID" value="KAF9338156.1"/>
    <property type="molecule type" value="Genomic_DNA"/>
</dbReference>
<evidence type="ECO:0000256" key="12">
    <source>
        <dbReference type="ARBA" id="ARBA00023136"/>
    </source>
</evidence>
<dbReference type="PANTHER" id="PTHR12147">
    <property type="entry name" value="METALLOPEPTIDASE M28 FAMILY MEMBER"/>
    <property type="match status" value="1"/>
</dbReference>
<evidence type="ECO:0000259" key="18">
    <source>
        <dbReference type="Pfam" id="PF22249"/>
    </source>
</evidence>
<keyword evidence="11" id="KW-0482">Metalloprotease</keyword>
<feature type="domain" description="Endoplasmic reticulum metallopeptidase 1/1-A TM" evidence="18">
    <location>
        <begin position="442"/>
        <end position="658"/>
    </location>
</feature>
<feature type="transmembrane region" description="Helical" evidence="16">
    <location>
        <begin position="648"/>
        <end position="669"/>
    </location>
</feature>
<feature type="domain" description="Peptidase M28" evidence="17">
    <location>
        <begin position="187"/>
        <end position="378"/>
    </location>
</feature>
<evidence type="ECO:0000259" key="17">
    <source>
        <dbReference type="Pfam" id="PF04389"/>
    </source>
</evidence>
<evidence type="ECO:0000256" key="1">
    <source>
        <dbReference type="ARBA" id="ARBA00001947"/>
    </source>
</evidence>
<evidence type="ECO:0000256" key="2">
    <source>
        <dbReference type="ARBA" id="ARBA00004477"/>
    </source>
</evidence>
<comment type="cofactor">
    <cofactor evidence="1">
        <name>Zn(2+)</name>
        <dbReference type="ChEBI" id="CHEBI:29105"/>
    </cofactor>
</comment>
<keyword evidence="6 14" id="KW-0479">Metal-binding</keyword>
<dbReference type="AlphaFoldDB" id="A0A9P5STI1"/>
<comment type="similarity">
    <text evidence="3 14">Belongs to the peptidase M28 family.</text>
</comment>
<evidence type="ECO:0000256" key="3">
    <source>
        <dbReference type="ARBA" id="ARBA00010918"/>
    </source>
</evidence>
<evidence type="ECO:0000256" key="11">
    <source>
        <dbReference type="ARBA" id="ARBA00023049"/>
    </source>
</evidence>
<evidence type="ECO:0000256" key="14">
    <source>
        <dbReference type="RuleBase" id="RU361240"/>
    </source>
</evidence>
<proteinExistence type="inferred from homology"/>
<accession>A0A9P5STI1</accession>
<comment type="caution">
    <text evidence="19">The sequence shown here is derived from an EMBL/GenBank/DDBJ whole genome shotgun (WGS) entry which is preliminary data.</text>
</comment>
<dbReference type="GO" id="GO:0008235">
    <property type="term" value="F:metalloexopeptidase activity"/>
    <property type="evidence" value="ECO:0007669"/>
    <property type="project" value="InterPro"/>
</dbReference>
<evidence type="ECO:0000256" key="7">
    <source>
        <dbReference type="ARBA" id="ARBA00022801"/>
    </source>
</evidence>
<dbReference type="PANTHER" id="PTHR12147:SF22">
    <property type="entry name" value="ENDOPLASMIC RETICULUM METALLOPEPTIDASE 1"/>
    <property type="match status" value="1"/>
</dbReference>
<evidence type="ECO:0000313" key="19">
    <source>
        <dbReference type="EMBL" id="KAF9338156.1"/>
    </source>
</evidence>
<feature type="transmembrane region" description="Helical" evidence="16">
    <location>
        <begin position="477"/>
        <end position="498"/>
    </location>
</feature>
<evidence type="ECO:0000256" key="4">
    <source>
        <dbReference type="ARBA" id="ARBA00022670"/>
    </source>
</evidence>
<dbReference type="Proteomes" id="UP000696485">
    <property type="component" value="Unassembled WGS sequence"/>
</dbReference>
<feature type="transmembrane region" description="Helical" evidence="16">
    <location>
        <begin position="533"/>
        <end position="551"/>
    </location>
</feature>
<keyword evidence="5 16" id="KW-0812">Transmembrane</keyword>
<dbReference type="InterPro" id="IPR007484">
    <property type="entry name" value="Peptidase_M28"/>
</dbReference>
<evidence type="ECO:0000256" key="15">
    <source>
        <dbReference type="SAM" id="MobiDB-lite"/>
    </source>
</evidence>
<feature type="transmembrane region" description="Helical" evidence="16">
    <location>
        <begin position="402"/>
        <end position="430"/>
    </location>
</feature>
<reference evidence="19" key="1">
    <citation type="journal article" date="2020" name="Fungal Divers.">
        <title>Resolving the Mortierellaceae phylogeny through synthesis of multi-gene phylogenetics and phylogenomics.</title>
        <authorList>
            <person name="Vandepol N."/>
            <person name="Liber J."/>
            <person name="Desiro A."/>
            <person name="Na H."/>
            <person name="Kennedy M."/>
            <person name="Barry K."/>
            <person name="Grigoriev I.V."/>
            <person name="Miller A.N."/>
            <person name="O'Donnell K."/>
            <person name="Stajich J.E."/>
            <person name="Bonito G."/>
        </authorList>
    </citation>
    <scope>NUCLEOTIDE SEQUENCE</scope>
    <source>
        <strain evidence="19">NVP1</strain>
    </source>
</reference>
<evidence type="ECO:0000313" key="20">
    <source>
        <dbReference type="Proteomes" id="UP000696485"/>
    </source>
</evidence>
<dbReference type="CDD" id="cd03875">
    <property type="entry name" value="M28_Fxna_like"/>
    <property type="match status" value="1"/>
</dbReference>
<evidence type="ECO:0000256" key="16">
    <source>
        <dbReference type="SAM" id="Phobius"/>
    </source>
</evidence>
<evidence type="ECO:0000256" key="10">
    <source>
        <dbReference type="ARBA" id="ARBA00022989"/>
    </source>
</evidence>
<name>A0A9P5STI1_9FUNG</name>
<keyword evidence="9 14" id="KW-0862">Zinc</keyword>
<dbReference type="Pfam" id="PF04389">
    <property type="entry name" value="Peptidase_M28"/>
    <property type="match status" value="1"/>
</dbReference>
<evidence type="ECO:0000256" key="5">
    <source>
        <dbReference type="ARBA" id="ARBA00022692"/>
    </source>
</evidence>
<evidence type="ECO:0000256" key="13">
    <source>
        <dbReference type="ARBA" id="ARBA00023180"/>
    </source>
</evidence>
<dbReference type="InterPro" id="IPR053974">
    <property type="entry name" value="ERMP1_1-A_TM"/>
</dbReference>
<feature type="transmembrane region" description="Helical" evidence="16">
    <location>
        <begin position="442"/>
        <end position="465"/>
    </location>
</feature>
<keyword evidence="10 16" id="KW-1133">Transmembrane helix</keyword>
<feature type="region of interest" description="Disordered" evidence="15">
    <location>
        <begin position="1"/>
        <end position="28"/>
    </location>
</feature>
<dbReference type="GO" id="GO:0046872">
    <property type="term" value="F:metal ion binding"/>
    <property type="evidence" value="ECO:0007669"/>
    <property type="project" value="UniProtKB-KW"/>
</dbReference>
<sequence>MAQSDAPPVLKQRHPTHLPSDTSSTVLHDVDDDTLSHTEEKKPLLTNKPLPTRHLLKAAPTWLYYIGFLTLLFAAAFQAHYTLPAPVSELYNPTTGQAQFAEGNVRRIVKHMSEQIGYRIVGTEQDLETQTYLLAEIKSLEKQAEMQALRGVDGLPKFETWVQVADGSHQFDFMSKAVMKMYTNMTNIIVRLSCGPECDKNAILLNGHYDTTLGSPGAVDDALPIGVMLEIIRIMSQRPAPKMNSVIFLFNGGEESLQDASHSFITNHELKDKVKAVINLEGCGTAGPEILFQANSRPMVEAYGRVPYPHGTVMGNDLFATGVILSDTDFRQFVEYGKLTGLDMAVYKNSYLYHTHLDVEEHTEQGLPQHMGENTLALTTYLADNISLEDLDKTSSVVYFDVFGLFFVMYSMKAATIAHIALGLLALWTVVIGASRPTFRSVGSVFCSCIAALLMPIITASGLQMLGSSMVWFTHEWYSLVIFGPLSAFGIFLVQYVAHDSKASHGANELSTLSGIQMLYTIALVLGTSVGLASSYFLAMYSLFASIALIYNHQRAQARSHGSGAQNVATATVAYGTYFVASALQTPYFTYLAFSLLDLVVPLTGRTGVDAPVDNVMAVITGFGIFSFSPAIMALAHRFGHKVLKRILVGLAVAQLAILLISSATLPVYDIMHPKRVLIQHLRNLTSGESLLHVAHADPGPILPYVAEVEAIFNAKATFRSGSQHPDDWNSVYPFSQFLDSYVVDTTTYIRAHTTNKTIANSDKPLTELIEDAPKLVAENIQYDSLTGIRSMTVLCTHPNYIWTVSSFDANVVSWSLNIPVPSKEKFHYVVRNAGGYRSDGWRLDLSYHVEDAAVGAEDRLRVELTAMETEGFGKDTERELKGSGDIGVLRQIVKTRPNYVTLTYFSSVVSTFHL</sequence>
<gene>
    <name evidence="19" type="ORF">BG006_009531</name>
</gene>
<dbReference type="SUPFAM" id="SSF53187">
    <property type="entry name" value="Zn-dependent exopeptidases"/>
    <property type="match status" value="1"/>
</dbReference>
<dbReference type="GO" id="GO:0005789">
    <property type="term" value="C:endoplasmic reticulum membrane"/>
    <property type="evidence" value="ECO:0007669"/>
    <property type="project" value="UniProtKB-SubCell"/>
</dbReference>